<dbReference type="InterPro" id="IPR007412">
    <property type="entry name" value="FlgM"/>
</dbReference>
<sequence>MKINDSSSIKKPAATSVAPAQAGAGRAADKAGAVSAGSDNVRLSSQAKALSSTSTGGVFDAKKVEEIKAAIAGGQFQVDAGKIADGLIDSVKDMIQKRK</sequence>
<evidence type="ECO:0000256" key="2">
    <source>
        <dbReference type="ARBA" id="ARBA00017823"/>
    </source>
</evidence>
<evidence type="ECO:0000256" key="9">
    <source>
        <dbReference type="SAM" id="MobiDB-lite"/>
    </source>
</evidence>
<evidence type="ECO:0000256" key="5">
    <source>
        <dbReference type="ARBA" id="ARBA00023015"/>
    </source>
</evidence>
<feature type="compositionally biased region" description="Low complexity" evidence="9">
    <location>
        <begin position="18"/>
        <end position="31"/>
    </location>
</feature>
<evidence type="ECO:0000256" key="1">
    <source>
        <dbReference type="ARBA" id="ARBA00005322"/>
    </source>
</evidence>
<keyword evidence="3" id="KW-0678">Repressor</keyword>
<name>A0ABY1Q1P1_9BURK</name>
<dbReference type="InterPro" id="IPR035890">
    <property type="entry name" value="Anti-sigma-28_factor_FlgM_sf"/>
</dbReference>
<comment type="caution">
    <text evidence="11">The sequence shown here is derived from an EMBL/GenBank/DDBJ whole genome shotgun (WGS) entry which is preliminary data.</text>
</comment>
<dbReference type="InterPro" id="IPR031316">
    <property type="entry name" value="FlgM_C"/>
</dbReference>
<dbReference type="EMBL" id="FXUL01000004">
    <property type="protein sequence ID" value="SMP55543.1"/>
    <property type="molecule type" value="Genomic_DNA"/>
</dbReference>
<reference evidence="11 12" key="1">
    <citation type="submission" date="2017-05" db="EMBL/GenBank/DDBJ databases">
        <authorList>
            <person name="Varghese N."/>
            <person name="Submissions S."/>
        </authorList>
    </citation>
    <scope>NUCLEOTIDE SEQUENCE [LARGE SCALE GENOMIC DNA]</scope>
    <source>
        <strain evidence="11 12">DSM 26001</strain>
    </source>
</reference>
<evidence type="ECO:0000256" key="6">
    <source>
        <dbReference type="ARBA" id="ARBA00023163"/>
    </source>
</evidence>
<dbReference type="Proteomes" id="UP001158049">
    <property type="component" value="Unassembled WGS sequence"/>
</dbReference>
<dbReference type="NCBIfam" id="TIGR03824">
    <property type="entry name" value="FlgM_jcvi"/>
    <property type="match status" value="1"/>
</dbReference>
<keyword evidence="5" id="KW-0805">Transcription regulation</keyword>
<keyword evidence="4" id="KW-1005">Bacterial flagellum biogenesis</keyword>
<evidence type="ECO:0000256" key="4">
    <source>
        <dbReference type="ARBA" id="ARBA00022795"/>
    </source>
</evidence>
<dbReference type="Pfam" id="PF04316">
    <property type="entry name" value="FlgM"/>
    <property type="match status" value="1"/>
</dbReference>
<keyword evidence="6" id="KW-0804">Transcription</keyword>
<organism evidence="11 12">
    <name type="scientific">Noviherbaspirillum suwonense</name>
    <dbReference type="NCBI Taxonomy" id="1224511"/>
    <lineage>
        <taxon>Bacteria</taxon>
        <taxon>Pseudomonadati</taxon>
        <taxon>Pseudomonadota</taxon>
        <taxon>Betaproteobacteria</taxon>
        <taxon>Burkholderiales</taxon>
        <taxon>Oxalobacteraceae</taxon>
        <taxon>Noviherbaspirillum</taxon>
    </lineage>
</organism>
<comment type="function">
    <text evidence="7">Responsible for the coupling of flagellin expression to flagellar assembly by preventing expression of the flagellin genes when a component of the middle class of proteins is defective. It negatively regulates flagellar genes by inhibiting the activity of FliA by directly binding to FliA.</text>
</comment>
<keyword evidence="12" id="KW-1185">Reference proteome</keyword>
<protein>
    <recommendedName>
        <fullName evidence="2">Negative regulator of flagellin synthesis</fullName>
    </recommendedName>
    <alternativeName>
        <fullName evidence="8">Anti-sigma-28 factor</fullName>
    </alternativeName>
</protein>
<comment type="similarity">
    <text evidence="1">Belongs to the FlgM family.</text>
</comment>
<feature type="region of interest" description="Disordered" evidence="9">
    <location>
        <begin position="1"/>
        <end position="31"/>
    </location>
</feature>
<dbReference type="RefSeq" id="WP_283441753.1">
    <property type="nucleotide sequence ID" value="NZ_FXUL01000004.1"/>
</dbReference>
<evidence type="ECO:0000256" key="8">
    <source>
        <dbReference type="ARBA" id="ARBA00030117"/>
    </source>
</evidence>
<evidence type="ECO:0000256" key="7">
    <source>
        <dbReference type="ARBA" id="ARBA00024739"/>
    </source>
</evidence>
<dbReference type="SUPFAM" id="SSF101498">
    <property type="entry name" value="Anti-sigma factor FlgM"/>
    <property type="match status" value="1"/>
</dbReference>
<feature type="domain" description="Anti-sigma-28 factor FlgM C-terminal" evidence="10">
    <location>
        <begin position="39"/>
        <end position="89"/>
    </location>
</feature>
<evidence type="ECO:0000259" key="10">
    <source>
        <dbReference type="Pfam" id="PF04316"/>
    </source>
</evidence>
<proteinExistence type="inferred from homology"/>
<accession>A0ABY1Q1P1</accession>
<evidence type="ECO:0000313" key="11">
    <source>
        <dbReference type="EMBL" id="SMP55543.1"/>
    </source>
</evidence>
<gene>
    <name evidence="11" type="ORF">SAMN06295970_104190</name>
</gene>
<evidence type="ECO:0000256" key="3">
    <source>
        <dbReference type="ARBA" id="ARBA00022491"/>
    </source>
</evidence>
<evidence type="ECO:0000313" key="12">
    <source>
        <dbReference type="Proteomes" id="UP001158049"/>
    </source>
</evidence>